<accession>A0A428PBK5</accession>
<feature type="transmembrane region" description="Helical" evidence="2">
    <location>
        <begin position="78"/>
        <end position="101"/>
    </location>
</feature>
<name>A0A428PBK5_9HYPO</name>
<dbReference type="STRING" id="1325734.A0A428PBK5"/>
<evidence type="ECO:0000313" key="4">
    <source>
        <dbReference type="Proteomes" id="UP000288168"/>
    </source>
</evidence>
<dbReference type="Proteomes" id="UP000288168">
    <property type="component" value="Unassembled WGS sequence"/>
</dbReference>
<dbReference type="OrthoDB" id="5396810at2759"/>
<dbReference type="SUPFAM" id="SSF89372">
    <property type="entry name" value="Fucose-specific lectin"/>
    <property type="match status" value="1"/>
</dbReference>
<keyword evidence="4" id="KW-1185">Reference proteome</keyword>
<keyword evidence="2" id="KW-0472">Membrane</keyword>
<comment type="caution">
    <text evidence="3">The sequence shown here is derived from an EMBL/GenBank/DDBJ whole genome shotgun (WGS) entry which is preliminary data.</text>
</comment>
<feature type="region of interest" description="Disordered" evidence="1">
    <location>
        <begin position="1"/>
        <end position="44"/>
    </location>
</feature>
<sequence>MTTRQYSDLPEAVSNPDNDLPEPTSTLPVQHSSLPEAVGETQKDNKEFVTDTRDYAPVQPGTPATKLRRICGLKRKTFFIVAAVLIIIVGAAVGGGVGATVGKGSSDSAPSSESSATPKPSSSIAPSSGLSSANWTDSDGYQHYYVFHQNKKGDIIQSHYHSQNKTWKVRNVSASMESVGTPLSTILGTSISAIAWSDDKSEWNLRLYLLLTNNFLAELSALGPNDDSEWQREGTLKGQAGKGSNIAAWRPPDRNSSLIYLLMYQSPDQKITFKKRRENGWDDPFYSTPATKKSSLGVGSVDLTNEDLDGPQWRFYSDNSNTLQEGSFEDAYNGDWTPNWNTRDLGRLPHSINTNFAVVIFDLRKPLVVNIDGEDGLVARWYDDKTAEWSQPQAPELKDSPKGMSASSNFTAIAGNGDKRLYGLVDGAIHEWTFESKAPLTWNYVGEVNTTLSD</sequence>
<keyword evidence="2" id="KW-1133">Transmembrane helix</keyword>
<reference evidence="3 4" key="1">
    <citation type="submission" date="2017-06" db="EMBL/GenBank/DDBJ databases">
        <title>Comparative genomic analysis of Ambrosia Fusariam Clade fungi.</title>
        <authorList>
            <person name="Stajich J.E."/>
            <person name="Carrillo J."/>
            <person name="Kijimoto T."/>
            <person name="Eskalen A."/>
            <person name="O'Donnell K."/>
            <person name="Kasson M."/>
        </authorList>
    </citation>
    <scope>NUCLEOTIDE SEQUENCE [LARGE SCALE GENOMIC DNA]</scope>
    <source>
        <strain evidence="3 4">NRRL62584</strain>
    </source>
</reference>
<keyword evidence="2" id="KW-0812">Transmembrane</keyword>
<evidence type="ECO:0008006" key="5">
    <source>
        <dbReference type="Google" id="ProtNLM"/>
    </source>
</evidence>
<dbReference type="AlphaFoldDB" id="A0A428PBK5"/>
<feature type="region of interest" description="Disordered" evidence="1">
    <location>
        <begin position="102"/>
        <end position="129"/>
    </location>
</feature>
<dbReference type="EMBL" id="NKCI01000165">
    <property type="protein sequence ID" value="RSL50323.1"/>
    <property type="molecule type" value="Genomic_DNA"/>
</dbReference>
<feature type="compositionally biased region" description="Polar residues" evidence="1">
    <location>
        <begin position="23"/>
        <end position="33"/>
    </location>
</feature>
<gene>
    <name evidence="3" type="ORF">CEP54_011977</name>
</gene>
<evidence type="ECO:0000256" key="2">
    <source>
        <dbReference type="SAM" id="Phobius"/>
    </source>
</evidence>
<organism evidence="3 4">
    <name type="scientific">Fusarium duplospermum</name>
    <dbReference type="NCBI Taxonomy" id="1325734"/>
    <lineage>
        <taxon>Eukaryota</taxon>
        <taxon>Fungi</taxon>
        <taxon>Dikarya</taxon>
        <taxon>Ascomycota</taxon>
        <taxon>Pezizomycotina</taxon>
        <taxon>Sordariomycetes</taxon>
        <taxon>Hypocreomycetidae</taxon>
        <taxon>Hypocreales</taxon>
        <taxon>Nectriaceae</taxon>
        <taxon>Fusarium</taxon>
        <taxon>Fusarium solani species complex</taxon>
    </lineage>
</organism>
<dbReference type="Gene3D" id="2.120.10.70">
    <property type="entry name" value="Fucose-specific lectin"/>
    <property type="match status" value="1"/>
</dbReference>
<proteinExistence type="predicted"/>
<protein>
    <recommendedName>
        <fullName evidence="5">Fucose-specific lectin</fullName>
    </recommendedName>
</protein>
<evidence type="ECO:0000313" key="3">
    <source>
        <dbReference type="EMBL" id="RSL50323.1"/>
    </source>
</evidence>
<evidence type="ECO:0000256" key="1">
    <source>
        <dbReference type="SAM" id="MobiDB-lite"/>
    </source>
</evidence>